<accession>B3JIQ2</accession>
<evidence type="ECO:0000313" key="3">
    <source>
        <dbReference type="Proteomes" id="UP000003146"/>
    </source>
</evidence>
<organism evidence="2 3">
    <name type="scientific">Phocaeicola coprocola DSM 17136</name>
    <dbReference type="NCBI Taxonomy" id="470145"/>
    <lineage>
        <taxon>Bacteria</taxon>
        <taxon>Pseudomonadati</taxon>
        <taxon>Bacteroidota</taxon>
        <taxon>Bacteroidia</taxon>
        <taxon>Bacteroidales</taxon>
        <taxon>Bacteroidaceae</taxon>
        <taxon>Phocaeicola</taxon>
    </lineage>
</organism>
<name>B3JIQ2_9BACT</name>
<reference evidence="2 3" key="1">
    <citation type="submission" date="2008-04" db="EMBL/GenBank/DDBJ databases">
        <title>Draft genome sequence of Bacteroides coprocola (DSM 17136).</title>
        <authorList>
            <person name="Sudarsanam P."/>
            <person name="Ley R."/>
            <person name="Guruge J."/>
            <person name="Turnbaugh P.J."/>
            <person name="Mahowald M."/>
            <person name="Liep D."/>
            <person name="Gordon J."/>
        </authorList>
    </citation>
    <scope>NUCLEOTIDE SEQUENCE [LARGE SCALE GENOMIC DNA]</scope>
    <source>
        <strain evidence="2 3">DSM 17136</strain>
    </source>
</reference>
<proteinExistence type="predicted"/>
<dbReference type="eggNOG" id="ENOG5030PEY">
    <property type="taxonomic scope" value="Bacteria"/>
</dbReference>
<protein>
    <submittedName>
        <fullName evidence="2">Uncharacterized protein</fullName>
    </submittedName>
</protein>
<dbReference type="STRING" id="470145.BACCOP_01763"/>
<comment type="caution">
    <text evidence="2">The sequence shown here is derived from an EMBL/GenBank/DDBJ whole genome shotgun (WGS) entry which is preliminary data.</text>
</comment>
<dbReference type="EMBL" id="ABIY02000080">
    <property type="protein sequence ID" value="EDV01191.1"/>
    <property type="molecule type" value="Genomic_DNA"/>
</dbReference>
<evidence type="ECO:0000313" key="2">
    <source>
        <dbReference type="EMBL" id="EDV01191.1"/>
    </source>
</evidence>
<sequence length="56" mass="6428">MQEIHFKPPDQARQPTFASEKSDGDGREETVEVIHIIDIKGRGLRPSIRAEEKREV</sequence>
<feature type="compositionally biased region" description="Basic and acidic residues" evidence="1">
    <location>
        <begin position="1"/>
        <end position="10"/>
    </location>
</feature>
<gene>
    <name evidence="2" type="ORF">BACCOP_01763</name>
</gene>
<dbReference type="AlphaFoldDB" id="B3JIQ2"/>
<dbReference type="Proteomes" id="UP000003146">
    <property type="component" value="Unassembled WGS sequence"/>
</dbReference>
<reference evidence="2 3" key="2">
    <citation type="submission" date="2008-04" db="EMBL/GenBank/DDBJ databases">
        <authorList>
            <person name="Fulton L."/>
            <person name="Clifton S."/>
            <person name="Fulton B."/>
            <person name="Xu J."/>
            <person name="Minx P."/>
            <person name="Pepin K.H."/>
            <person name="Johnson M."/>
            <person name="Thiruvilangam P."/>
            <person name="Bhonagiri V."/>
            <person name="Nash W.E."/>
            <person name="Mardis E.R."/>
            <person name="Wilson R.K."/>
        </authorList>
    </citation>
    <scope>NUCLEOTIDE SEQUENCE [LARGE SCALE GENOMIC DNA]</scope>
    <source>
        <strain evidence="2 3">DSM 17136</strain>
    </source>
</reference>
<feature type="region of interest" description="Disordered" evidence="1">
    <location>
        <begin position="1"/>
        <end position="28"/>
    </location>
</feature>
<evidence type="ECO:0000256" key="1">
    <source>
        <dbReference type="SAM" id="MobiDB-lite"/>
    </source>
</evidence>
<dbReference type="HOGENOM" id="CLU_202337_0_0_10"/>